<sequence length="200" mass="21415">MNRRALLASGIILAGGGLAGCLGRGASGMEGDVPEPVDLSGGKYDDHGGMVIGRHGGANGQVFYAENAPDRGENPAWFHTLVFGLFPYHFGRLDRGWEPRVVYVTDFSQVEYELTERDGRLQMPSPTAAETFGEAADLTYVAESEVMGGMGPALHPFSDEAEAEAFAAEHGGIALSFEEIDPVIIDRLQRGSGHGHEHDE</sequence>
<reference evidence="1 2" key="1">
    <citation type="submission" date="2019-04" db="EMBL/GenBank/DDBJ databases">
        <title>Natronomonas sp. F20-122 a newhaloarchaeon isolated from a saline saltern of Isla Bacuta, Huelva, Spain.</title>
        <authorList>
            <person name="Duran-Viseras A."/>
            <person name="Sanchez-Porro C."/>
            <person name="Ventosa A."/>
        </authorList>
    </citation>
    <scope>NUCLEOTIDE SEQUENCE [LARGE SCALE GENOMIC DNA]</scope>
    <source>
        <strain evidence="1 2">F20-122</strain>
    </source>
</reference>
<dbReference type="InterPro" id="IPR008719">
    <property type="entry name" value="N2O_reductase_NosL"/>
</dbReference>
<comment type="caution">
    <text evidence="1">The sequence shown here is derived from an EMBL/GenBank/DDBJ whole genome shotgun (WGS) entry which is preliminary data.</text>
</comment>
<dbReference type="Gene3D" id="3.30.70.2050">
    <property type="match status" value="1"/>
</dbReference>
<keyword evidence="2" id="KW-1185">Reference proteome</keyword>
<protein>
    <submittedName>
        <fullName evidence="1">Nitrous oxide reductase accessory protein NosL</fullName>
    </submittedName>
</protein>
<dbReference type="AlphaFoldDB" id="A0A4U5J8P1"/>
<dbReference type="RefSeq" id="WP_137277244.1">
    <property type="nucleotide sequence ID" value="NZ_QKNX01000006.1"/>
</dbReference>
<dbReference type="SUPFAM" id="SSF160387">
    <property type="entry name" value="NosL/MerB-like"/>
    <property type="match status" value="1"/>
</dbReference>
<organism evidence="1 2">
    <name type="scientific">Natronomonas salsuginis</name>
    <dbReference type="NCBI Taxonomy" id="2217661"/>
    <lineage>
        <taxon>Archaea</taxon>
        <taxon>Methanobacteriati</taxon>
        <taxon>Methanobacteriota</taxon>
        <taxon>Stenosarchaea group</taxon>
        <taxon>Halobacteria</taxon>
        <taxon>Halobacteriales</taxon>
        <taxon>Natronomonadaceae</taxon>
        <taxon>Natronomonas</taxon>
    </lineage>
</organism>
<dbReference type="OrthoDB" id="162738at2157"/>
<evidence type="ECO:0000313" key="2">
    <source>
        <dbReference type="Proteomes" id="UP000308037"/>
    </source>
</evidence>
<gene>
    <name evidence="1" type="ORF">DM868_12865</name>
</gene>
<proteinExistence type="predicted"/>
<evidence type="ECO:0000313" key="1">
    <source>
        <dbReference type="EMBL" id="TKR24825.1"/>
    </source>
</evidence>
<dbReference type="PROSITE" id="PS51257">
    <property type="entry name" value="PROKAR_LIPOPROTEIN"/>
    <property type="match status" value="1"/>
</dbReference>
<dbReference type="EMBL" id="QKNX01000006">
    <property type="protein sequence ID" value="TKR24825.1"/>
    <property type="molecule type" value="Genomic_DNA"/>
</dbReference>
<dbReference type="Pfam" id="PF05573">
    <property type="entry name" value="NosL"/>
    <property type="match status" value="1"/>
</dbReference>
<accession>A0A4U5J8P1</accession>
<name>A0A4U5J8P1_9EURY</name>
<dbReference type="Proteomes" id="UP000308037">
    <property type="component" value="Unassembled WGS sequence"/>
</dbReference>